<organism evidence="1 2">
    <name type="scientific">Emticicia aquatilis</name>
    <dbReference type="NCBI Taxonomy" id="1537369"/>
    <lineage>
        <taxon>Bacteria</taxon>
        <taxon>Pseudomonadati</taxon>
        <taxon>Bacteroidota</taxon>
        <taxon>Cytophagia</taxon>
        <taxon>Cytophagales</taxon>
        <taxon>Leadbetterellaceae</taxon>
        <taxon>Emticicia</taxon>
    </lineage>
</organism>
<evidence type="ECO:0000313" key="2">
    <source>
        <dbReference type="Proteomes" id="UP000609064"/>
    </source>
</evidence>
<reference evidence="1" key="1">
    <citation type="journal article" date="2014" name="Int. J. Syst. Evol. Microbiol.">
        <title>Complete genome sequence of Corynebacterium casei LMG S-19264T (=DSM 44701T), isolated from a smear-ripened cheese.</title>
        <authorList>
            <consortium name="US DOE Joint Genome Institute (JGI-PGF)"/>
            <person name="Walter F."/>
            <person name="Albersmeier A."/>
            <person name="Kalinowski J."/>
            <person name="Ruckert C."/>
        </authorList>
    </citation>
    <scope>NUCLEOTIDE SEQUENCE</scope>
    <source>
        <strain evidence="1">CGMCC 1.15958</strain>
    </source>
</reference>
<dbReference type="Proteomes" id="UP000609064">
    <property type="component" value="Unassembled WGS sequence"/>
</dbReference>
<gene>
    <name evidence="1" type="ORF">GCM10011514_35620</name>
</gene>
<name>A0A917DT27_9BACT</name>
<reference evidence="1" key="2">
    <citation type="submission" date="2020-09" db="EMBL/GenBank/DDBJ databases">
        <authorList>
            <person name="Sun Q."/>
            <person name="Zhou Y."/>
        </authorList>
    </citation>
    <scope>NUCLEOTIDE SEQUENCE</scope>
    <source>
        <strain evidence="1">CGMCC 1.15958</strain>
    </source>
</reference>
<dbReference type="AlphaFoldDB" id="A0A917DT27"/>
<protein>
    <submittedName>
        <fullName evidence="1">Uncharacterized protein</fullName>
    </submittedName>
</protein>
<sequence>MVTITAYQERTSTEGKPYIALELQSDDMEFVVSKVTGRHYVTVRKCWISSTFNEVLAKKMLGKEMQGSIVKTACEPYEFTIPDTGEIITRHHRYDYCPLENGTMEEVVNQTNEPAFV</sequence>
<evidence type="ECO:0000313" key="1">
    <source>
        <dbReference type="EMBL" id="GGD68407.1"/>
    </source>
</evidence>
<proteinExistence type="predicted"/>
<comment type="caution">
    <text evidence="1">The sequence shown here is derived from an EMBL/GenBank/DDBJ whole genome shotgun (WGS) entry which is preliminary data.</text>
</comment>
<keyword evidence="2" id="KW-1185">Reference proteome</keyword>
<dbReference type="RefSeq" id="WP_188767897.1">
    <property type="nucleotide sequence ID" value="NZ_BMKK01000007.1"/>
</dbReference>
<accession>A0A917DT27</accession>
<dbReference type="EMBL" id="BMKK01000007">
    <property type="protein sequence ID" value="GGD68407.1"/>
    <property type="molecule type" value="Genomic_DNA"/>
</dbReference>